<evidence type="ECO:0000256" key="4">
    <source>
        <dbReference type="ARBA" id="ARBA00022729"/>
    </source>
</evidence>
<evidence type="ECO:0000256" key="10">
    <source>
        <dbReference type="SAM" id="Phobius"/>
    </source>
</evidence>
<dbReference type="InterPro" id="IPR039910">
    <property type="entry name" value="D15-like"/>
</dbReference>
<dbReference type="PROSITE" id="PS51779">
    <property type="entry name" value="POTRA"/>
    <property type="match status" value="3"/>
</dbReference>
<keyword evidence="5 8" id="KW-0677">Repeat</keyword>
<feature type="domain" description="POTRA" evidence="11">
    <location>
        <begin position="369"/>
        <end position="442"/>
    </location>
</feature>
<dbReference type="NCBIfam" id="TIGR03303">
    <property type="entry name" value="OM_YaeT"/>
    <property type="match status" value="1"/>
</dbReference>
<dbReference type="HAMAP" id="MF_01430">
    <property type="entry name" value="OM_assembly_BamA"/>
    <property type="match status" value="1"/>
</dbReference>
<keyword evidence="13" id="KW-1185">Reference proteome</keyword>
<dbReference type="STRING" id="1715692.RUE5091_01616"/>
<evidence type="ECO:0000256" key="6">
    <source>
        <dbReference type="ARBA" id="ARBA00023136"/>
    </source>
</evidence>
<dbReference type="PANTHER" id="PTHR12815:SF23">
    <property type="entry name" value="OUTER MEMBRANE PROTEIN ASSEMBLY FACTOR BAMA"/>
    <property type="match status" value="1"/>
</dbReference>
<dbReference type="EMBL" id="CYUD01000004">
    <property type="protein sequence ID" value="CUJ96058.1"/>
    <property type="molecule type" value="Genomic_DNA"/>
</dbReference>
<organism evidence="12 13">
    <name type="scientific">Ruegeria denitrificans</name>
    <dbReference type="NCBI Taxonomy" id="1715692"/>
    <lineage>
        <taxon>Bacteria</taxon>
        <taxon>Pseudomonadati</taxon>
        <taxon>Pseudomonadota</taxon>
        <taxon>Alphaproteobacteria</taxon>
        <taxon>Rhodobacterales</taxon>
        <taxon>Roseobacteraceae</taxon>
        <taxon>Ruegeria</taxon>
    </lineage>
</organism>
<dbReference type="SUPFAM" id="SSF56935">
    <property type="entry name" value="Porins"/>
    <property type="match status" value="1"/>
</dbReference>
<comment type="function">
    <text evidence="8">Part of the outer membrane protein assembly complex, which is involved in assembly and insertion of beta-barrel proteins into the outer membrane.</text>
</comment>
<feature type="domain" description="POTRA" evidence="11">
    <location>
        <begin position="116"/>
        <end position="193"/>
    </location>
</feature>
<evidence type="ECO:0000259" key="11">
    <source>
        <dbReference type="PROSITE" id="PS51779"/>
    </source>
</evidence>
<feature type="transmembrane region" description="Helical" evidence="10">
    <location>
        <begin position="20"/>
        <end position="39"/>
    </location>
</feature>
<dbReference type="InterPro" id="IPR010827">
    <property type="entry name" value="BamA/TamA_POTRA"/>
</dbReference>
<dbReference type="Proteomes" id="UP000051260">
    <property type="component" value="Unassembled WGS sequence"/>
</dbReference>
<dbReference type="AlphaFoldDB" id="A0A0N7M990"/>
<dbReference type="GO" id="GO:0009279">
    <property type="term" value="C:cell outer membrane"/>
    <property type="evidence" value="ECO:0007669"/>
    <property type="project" value="UniProtKB-SubCell"/>
</dbReference>
<evidence type="ECO:0000256" key="2">
    <source>
        <dbReference type="ARBA" id="ARBA00022452"/>
    </source>
</evidence>
<keyword evidence="2 8" id="KW-1134">Transmembrane beta strand</keyword>
<dbReference type="Gene3D" id="2.40.160.50">
    <property type="entry name" value="membrane protein fhac: a member of the omp85/tpsb transporter family"/>
    <property type="match status" value="1"/>
</dbReference>
<evidence type="ECO:0000313" key="13">
    <source>
        <dbReference type="Proteomes" id="UP000051260"/>
    </source>
</evidence>
<dbReference type="RefSeq" id="WP_058281344.1">
    <property type="nucleotide sequence ID" value="NZ_CYUD01000004.1"/>
</dbReference>
<evidence type="ECO:0000256" key="1">
    <source>
        <dbReference type="ARBA" id="ARBA00004370"/>
    </source>
</evidence>
<dbReference type="PANTHER" id="PTHR12815">
    <property type="entry name" value="SORTING AND ASSEMBLY MACHINERY SAMM50 PROTEIN FAMILY MEMBER"/>
    <property type="match status" value="1"/>
</dbReference>
<dbReference type="InterPro" id="IPR023707">
    <property type="entry name" value="OM_assembly_BamA"/>
</dbReference>
<evidence type="ECO:0000256" key="3">
    <source>
        <dbReference type="ARBA" id="ARBA00022692"/>
    </source>
</evidence>
<accession>A0A0N7M990</accession>
<sequence>MTDRRDAGTSCGGRKRENKILWRSLTSIFLLTLIGFLPLPHTAWAQNFVFNSFDVEGNRRIETSTIIARTGIELGQSVSTGELNDAFQRLLDSGVFETVELTPRGSTLVIEVAEYPTINQISVEGNSRIKDDVLLEAISSEPRRVFTPQVAEADADLIAEIYSSQGRVSATVIPRIIRRSDNRVDLVFEVAEGTTIEVERVSFVGNRAYSDRRLRRVLESKQANILRTFIRSDTFIADRIEFDKQVIRDFYLSRGYVDFRVNSANVEFTRERDAFFLVMNITEGQKFSFGQITTVSEIPGVDAAPYQDALKIRPGVTYTPSLVENSIARMERLGIKQGVDFLRVEPRVTRNARDLTLDVQFVLTKGPRIFVERIDIEGNTTTLDRVIRRQFDTVEGDPFNPREIRQAAERIRALGFFATADVEPREGSTPSQVIVDVDVEEQPTGSLSLGGSYSVSDGFGVAIGLSESNFLGRGQTVGLSLSTAQDAEQYTVNFSEPFLLGRKLRFDLGLGLSTTNSSFASYDTETLFFRPQLSYAIGELSTLRLRYGWSNSEMTQQDDEINGAVISSEIAQGERTTSSLGISYVYDSRIGGLNPNAGVLFEAGIDAAGLGGDNEYFKSTARGVAQARVWNEEVVLRATVEVGALHWRGDDFSRTLDRFVLGPSIFRGFEPAGVGPRDLSNGQDDAIGGNYYWVTRLESDFPLGLPEEFGLRGGVFYDFGNLYNLNDVNTSGANIVGEDGSIRHVIGVSVLWETPFGPLRFNFSKALKKEDFDKEQNFDLTVQARF</sequence>
<dbReference type="Pfam" id="PF01103">
    <property type="entry name" value="Omp85"/>
    <property type="match status" value="1"/>
</dbReference>
<protein>
    <recommendedName>
        <fullName evidence="8 9">Outer membrane protein assembly factor BamA</fullName>
    </recommendedName>
</protein>
<evidence type="ECO:0000256" key="5">
    <source>
        <dbReference type="ARBA" id="ARBA00022737"/>
    </source>
</evidence>
<keyword evidence="3 8" id="KW-0812">Transmembrane</keyword>
<evidence type="ECO:0000256" key="8">
    <source>
        <dbReference type="HAMAP-Rule" id="MF_01430"/>
    </source>
</evidence>
<reference evidence="13" key="1">
    <citation type="submission" date="2015-09" db="EMBL/GenBank/DDBJ databases">
        <authorList>
            <person name="Rodrigo-Torres L."/>
            <person name="Arahal D.R."/>
        </authorList>
    </citation>
    <scope>NUCLEOTIDE SEQUENCE [LARGE SCALE GENOMIC DNA]</scope>
    <source>
        <strain evidence="13">CECT 5091</strain>
    </source>
</reference>
<keyword evidence="4 8" id="KW-0732">Signal</keyword>
<dbReference type="OrthoDB" id="9803054at2"/>
<comment type="similarity">
    <text evidence="8">Belongs to the BamA family.</text>
</comment>
<keyword evidence="6 8" id="KW-0472">Membrane</keyword>
<comment type="subunit">
    <text evidence="8">Part of the Bam complex.</text>
</comment>
<feature type="domain" description="POTRA" evidence="11">
    <location>
        <begin position="48"/>
        <end position="115"/>
    </location>
</feature>
<proteinExistence type="inferred from homology"/>
<gene>
    <name evidence="8 12" type="primary">bamA</name>
    <name evidence="12" type="ORF">RUE5091_01616</name>
</gene>
<evidence type="ECO:0000256" key="9">
    <source>
        <dbReference type="NCBIfam" id="TIGR03303"/>
    </source>
</evidence>
<dbReference type="GO" id="GO:0051205">
    <property type="term" value="P:protein insertion into membrane"/>
    <property type="evidence" value="ECO:0007669"/>
    <property type="project" value="UniProtKB-UniRule"/>
</dbReference>
<keyword evidence="10" id="KW-1133">Transmembrane helix</keyword>
<evidence type="ECO:0000313" key="12">
    <source>
        <dbReference type="EMBL" id="CUJ96058.1"/>
    </source>
</evidence>
<dbReference type="InterPro" id="IPR000184">
    <property type="entry name" value="Bac_surfAg_D15"/>
</dbReference>
<keyword evidence="7 8" id="KW-0998">Cell outer membrane</keyword>
<dbReference type="PIRSF" id="PIRSF006076">
    <property type="entry name" value="OM_assembly_OMP85"/>
    <property type="match status" value="1"/>
</dbReference>
<comment type="subcellular location">
    <subcellularLocation>
        <location evidence="8">Cell outer membrane</location>
    </subcellularLocation>
    <subcellularLocation>
        <location evidence="1">Membrane</location>
    </subcellularLocation>
</comment>
<dbReference type="GO" id="GO:0043165">
    <property type="term" value="P:Gram-negative-bacterium-type cell outer membrane assembly"/>
    <property type="evidence" value="ECO:0007669"/>
    <property type="project" value="UniProtKB-UniRule"/>
</dbReference>
<evidence type="ECO:0000256" key="7">
    <source>
        <dbReference type="ARBA" id="ARBA00023237"/>
    </source>
</evidence>
<dbReference type="InterPro" id="IPR034746">
    <property type="entry name" value="POTRA"/>
</dbReference>
<name>A0A0N7M990_9RHOB</name>
<dbReference type="Gene3D" id="3.10.20.310">
    <property type="entry name" value="membrane protein fhac"/>
    <property type="match status" value="4"/>
</dbReference>
<dbReference type="Pfam" id="PF07244">
    <property type="entry name" value="POTRA"/>
    <property type="match status" value="3"/>
</dbReference>